<protein>
    <submittedName>
        <fullName evidence="2">Uncharacterized protein</fullName>
    </submittedName>
</protein>
<dbReference type="AlphaFoldDB" id="A0A6M3JNR9"/>
<gene>
    <name evidence="2" type="ORF">MM415A03601_0005</name>
    <name evidence="1" type="ORF">MM415B01222_0022</name>
</gene>
<reference evidence="2" key="1">
    <citation type="submission" date="2020-03" db="EMBL/GenBank/DDBJ databases">
        <title>The deep terrestrial virosphere.</title>
        <authorList>
            <person name="Holmfeldt K."/>
            <person name="Nilsson E."/>
            <person name="Simone D."/>
            <person name="Lopez-Fernandez M."/>
            <person name="Wu X."/>
            <person name="de Brujin I."/>
            <person name="Lundin D."/>
            <person name="Andersson A."/>
            <person name="Bertilsson S."/>
            <person name="Dopson M."/>
        </authorList>
    </citation>
    <scope>NUCLEOTIDE SEQUENCE</scope>
    <source>
        <strain evidence="2">MM415A03601</strain>
        <strain evidence="1">MM415B01222</strain>
    </source>
</reference>
<accession>A0A6M3JNR9</accession>
<evidence type="ECO:0000313" key="2">
    <source>
        <dbReference type="EMBL" id="QJA70671.1"/>
    </source>
</evidence>
<name>A0A6M3JNR9_9ZZZZ</name>
<dbReference type="EMBL" id="MT141811">
    <property type="protein sequence ID" value="QJA70671.1"/>
    <property type="molecule type" value="Genomic_DNA"/>
</dbReference>
<proteinExistence type="predicted"/>
<sequence length="61" mass="7314">MRNTNSDCYIPTNKCTHQYWECLICKHIFCTYHTHVTAKGVNVECWHCEALRVTELRRIDK</sequence>
<evidence type="ECO:0000313" key="1">
    <source>
        <dbReference type="EMBL" id="QJA59876.1"/>
    </source>
</evidence>
<organism evidence="2">
    <name type="scientific">viral metagenome</name>
    <dbReference type="NCBI Taxonomy" id="1070528"/>
    <lineage>
        <taxon>unclassified sequences</taxon>
        <taxon>metagenomes</taxon>
        <taxon>organismal metagenomes</taxon>
    </lineage>
</organism>
<dbReference type="EMBL" id="MT141387">
    <property type="protein sequence ID" value="QJA59876.1"/>
    <property type="molecule type" value="Genomic_DNA"/>
</dbReference>